<dbReference type="AlphaFoldDB" id="A0A8D8U056"/>
<dbReference type="PANTHER" id="PTHR22954">
    <property type="entry name" value="RETROVIRAL PROTEASE-RELATED"/>
    <property type="match status" value="1"/>
</dbReference>
<proteinExistence type="predicted"/>
<dbReference type="PANTHER" id="PTHR22954:SF3">
    <property type="entry name" value="PROTEIN CBG08539"/>
    <property type="match status" value="1"/>
</dbReference>
<evidence type="ECO:0000313" key="1">
    <source>
        <dbReference type="EMBL" id="CAG6697074.1"/>
    </source>
</evidence>
<accession>A0A8D8U056</accession>
<name>A0A8D8U056_9HEMI</name>
<sequence>METMLARRLSSLSKHVSSCITTCSTIRDQLSRGQAPKQLAAIEFEKLKKSTERLKKEIIAAIASEASASDELIARMDEVTQIQLQAEDLSVELDVLMRNPEPPTLVPAQAAPVNKFHSSLPKLQMAVFGGNVLRWTEFWDRFTSVVDRRDDIPDFDKLAYLLNSLEGEAMQAIEGLELTNKNYQIAVQKLKTV</sequence>
<dbReference type="InterPro" id="IPR005312">
    <property type="entry name" value="DUF1759"/>
</dbReference>
<dbReference type="EMBL" id="HBUF01331629">
    <property type="protein sequence ID" value="CAG6697074.1"/>
    <property type="molecule type" value="Transcribed_RNA"/>
</dbReference>
<reference evidence="1" key="1">
    <citation type="submission" date="2021-05" db="EMBL/GenBank/DDBJ databases">
        <authorList>
            <person name="Alioto T."/>
            <person name="Alioto T."/>
            <person name="Gomez Garrido J."/>
        </authorList>
    </citation>
    <scope>NUCLEOTIDE SEQUENCE</scope>
</reference>
<dbReference type="Pfam" id="PF03564">
    <property type="entry name" value="DUF1759"/>
    <property type="match status" value="1"/>
</dbReference>
<protein>
    <submittedName>
        <fullName evidence="1">Uncharacterized protein</fullName>
    </submittedName>
</protein>
<organism evidence="1">
    <name type="scientific">Cacopsylla melanoneura</name>
    <dbReference type="NCBI Taxonomy" id="428564"/>
    <lineage>
        <taxon>Eukaryota</taxon>
        <taxon>Metazoa</taxon>
        <taxon>Ecdysozoa</taxon>
        <taxon>Arthropoda</taxon>
        <taxon>Hexapoda</taxon>
        <taxon>Insecta</taxon>
        <taxon>Pterygota</taxon>
        <taxon>Neoptera</taxon>
        <taxon>Paraneoptera</taxon>
        <taxon>Hemiptera</taxon>
        <taxon>Sternorrhyncha</taxon>
        <taxon>Psylloidea</taxon>
        <taxon>Psyllidae</taxon>
        <taxon>Psyllinae</taxon>
        <taxon>Cacopsylla</taxon>
    </lineage>
</organism>